<dbReference type="PANTHER" id="PTHR43065">
    <property type="entry name" value="SENSOR HISTIDINE KINASE"/>
    <property type="match status" value="1"/>
</dbReference>
<evidence type="ECO:0000256" key="6">
    <source>
        <dbReference type="ARBA" id="ARBA00022989"/>
    </source>
</evidence>
<dbReference type="InterPro" id="IPR001734">
    <property type="entry name" value="Na/solute_symporter"/>
</dbReference>
<dbReference type="SMART" id="SM00091">
    <property type="entry name" value="PAS"/>
    <property type="match status" value="2"/>
</dbReference>
<dbReference type="Gene3D" id="1.10.287.130">
    <property type="match status" value="1"/>
</dbReference>
<evidence type="ECO:0000256" key="3">
    <source>
        <dbReference type="ARBA" id="ARBA00006434"/>
    </source>
</evidence>
<reference evidence="13 14" key="1">
    <citation type="submission" date="2017-06" db="EMBL/GenBank/DDBJ databases">
        <authorList>
            <person name="Kim H.J."/>
            <person name="Triplett B.A."/>
        </authorList>
    </citation>
    <scope>NUCLEOTIDE SEQUENCE [LARGE SCALE GENOMIC DNA]</scope>
    <source>
        <strain evidence="13 14">DSM 13116</strain>
    </source>
</reference>
<dbReference type="Pfam" id="PF08448">
    <property type="entry name" value="PAS_4"/>
    <property type="match status" value="1"/>
</dbReference>
<dbReference type="EMBL" id="FZOC01000008">
    <property type="protein sequence ID" value="SNS21752.1"/>
    <property type="molecule type" value="Genomic_DNA"/>
</dbReference>
<dbReference type="Gene3D" id="3.30.565.10">
    <property type="entry name" value="Histidine kinase-like ATPase, C-terminal domain"/>
    <property type="match status" value="1"/>
</dbReference>
<evidence type="ECO:0000256" key="8">
    <source>
        <dbReference type="SAM" id="Coils"/>
    </source>
</evidence>
<evidence type="ECO:0000259" key="10">
    <source>
        <dbReference type="PROSITE" id="PS50109"/>
    </source>
</evidence>
<feature type="transmembrane region" description="Helical" evidence="9">
    <location>
        <begin position="68"/>
        <end position="87"/>
    </location>
</feature>
<feature type="transmembrane region" description="Helical" evidence="9">
    <location>
        <begin position="116"/>
        <end position="133"/>
    </location>
</feature>
<feature type="transmembrane region" description="Helical" evidence="9">
    <location>
        <begin position="406"/>
        <end position="428"/>
    </location>
</feature>
<protein>
    <recommendedName>
        <fullName evidence="4">histidine kinase</fullName>
        <ecNumber evidence="4">2.7.13.3</ecNumber>
    </recommendedName>
</protein>
<dbReference type="PROSITE" id="PS50283">
    <property type="entry name" value="NA_SOLUT_SYMP_3"/>
    <property type="match status" value="1"/>
</dbReference>
<dbReference type="EC" id="2.7.13.3" evidence="4"/>
<dbReference type="Pfam" id="PF02518">
    <property type="entry name" value="HATPase_c"/>
    <property type="match status" value="1"/>
</dbReference>
<dbReference type="RefSeq" id="WP_089275414.1">
    <property type="nucleotide sequence ID" value="NZ_FZOC01000008.1"/>
</dbReference>
<evidence type="ECO:0000256" key="9">
    <source>
        <dbReference type="SAM" id="Phobius"/>
    </source>
</evidence>
<dbReference type="PROSITE" id="PS50113">
    <property type="entry name" value="PAC"/>
    <property type="match status" value="2"/>
</dbReference>
<feature type="coiled-coil region" evidence="8">
    <location>
        <begin position="800"/>
        <end position="830"/>
    </location>
</feature>
<feature type="transmembrane region" description="Helical" evidence="9">
    <location>
        <begin position="37"/>
        <end position="56"/>
    </location>
</feature>
<keyword evidence="7 9" id="KW-0472">Membrane</keyword>
<comment type="similarity">
    <text evidence="3">Belongs to the sodium:solute symporter (SSF) (TC 2.A.21) family.</text>
</comment>
<dbReference type="OrthoDB" id="567977at2"/>
<feature type="domain" description="PAS" evidence="11">
    <location>
        <begin position="820"/>
        <end position="890"/>
    </location>
</feature>
<dbReference type="InterPro" id="IPR035965">
    <property type="entry name" value="PAS-like_dom_sf"/>
</dbReference>
<evidence type="ECO:0000256" key="5">
    <source>
        <dbReference type="ARBA" id="ARBA00022692"/>
    </source>
</evidence>
<feature type="transmembrane region" description="Helical" evidence="9">
    <location>
        <begin position="435"/>
        <end position="456"/>
    </location>
</feature>
<dbReference type="GO" id="GO:0016020">
    <property type="term" value="C:membrane"/>
    <property type="evidence" value="ECO:0007669"/>
    <property type="project" value="UniProtKB-SubCell"/>
</dbReference>
<dbReference type="Proteomes" id="UP000198324">
    <property type="component" value="Unassembled WGS sequence"/>
</dbReference>
<organism evidence="13 14">
    <name type="scientific">Humidesulfovibrio mexicanus</name>
    <dbReference type="NCBI Taxonomy" id="147047"/>
    <lineage>
        <taxon>Bacteria</taxon>
        <taxon>Pseudomonadati</taxon>
        <taxon>Thermodesulfobacteriota</taxon>
        <taxon>Desulfovibrionia</taxon>
        <taxon>Desulfovibrionales</taxon>
        <taxon>Desulfovibrionaceae</taxon>
        <taxon>Humidesulfovibrio</taxon>
    </lineage>
</organism>
<keyword evidence="6 9" id="KW-1133">Transmembrane helix</keyword>
<evidence type="ECO:0000256" key="2">
    <source>
        <dbReference type="ARBA" id="ARBA00004141"/>
    </source>
</evidence>
<feature type="transmembrane region" description="Helical" evidence="9">
    <location>
        <begin position="242"/>
        <end position="260"/>
    </location>
</feature>
<dbReference type="CDD" id="cd10322">
    <property type="entry name" value="SLC5sbd"/>
    <property type="match status" value="1"/>
</dbReference>
<dbReference type="NCBIfam" id="TIGR00229">
    <property type="entry name" value="sensory_box"/>
    <property type="match status" value="2"/>
</dbReference>
<gene>
    <name evidence="13" type="ORF">SAMN04488503_3234</name>
</gene>
<dbReference type="Gene3D" id="3.30.450.20">
    <property type="entry name" value="PAS domain"/>
    <property type="match status" value="2"/>
</dbReference>
<feature type="transmembrane region" description="Helical" evidence="9">
    <location>
        <begin position="153"/>
        <end position="174"/>
    </location>
</feature>
<dbReference type="InterPro" id="IPR005467">
    <property type="entry name" value="His_kinase_dom"/>
</dbReference>
<dbReference type="Gene3D" id="1.20.1730.10">
    <property type="entry name" value="Sodium/glucose cotransporter"/>
    <property type="match status" value="1"/>
</dbReference>
<dbReference type="SUPFAM" id="SSF55785">
    <property type="entry name" value="PYP-like sensor domain (PAS domain)"/>
    <property type="match status" value="2"/>
</dbReference>
<evidence type="ECO:0000259" key="12">
    <source>
        <dbReference type="PROSITE" id="PS50113"/>
    </source>
</evidence>
<proteinExistence type="inferred from homology"/>
<evidence type="ECO:0000313" key="14">
    <source>
        <dbReference type="Proteomes" id="UP000198324"/>
    </source>
</evidence>
<dbReference type="SUPFAM" id="SSF55874">
    <property type="entry name" value="ATPase domain of HSP90 chaperone/DNA topoisomerase II/histidine kinase"/>
    <property type="match status" value="1"/>
</dbReference>
<keyword evidence="5 9" id="KW-0812">Transmembrane</keyword>
<comment type="catalytic activity">
    <reaction evidence="1">
        <text>ATP + protein L-histidine = ADP + protein N-phospho-L-histidine.</text>
        <dbReference type="EC" id="2.7.13.3"/>
    </reaction>
</comment>
<sequence length="1227" mass="134047">MFSPFLVLGVLAGYMGLMLLLAKWAERSAEAGRSITNRPLVYALSLATYCTSWTYYGSVGKAVVSGPLFLTIYIGPTICAALWWVLVRKLTRIKTSFHVTSIADLLAARYGKSHRVAALATAVAFVGSVPYVALQIKSVTSTFSMLAGDEAELLGVVGPLVVTVMIVYAIVLGVRRIDPTDRHPGMVATVTAEAVLKLAAMLAVGAFAVWLLLQEAGGPASGLTPERLEDILRLRREEGGAYVLWAGYLVLSLSAIVFLPHQFHLAVVENADERHILTASWVFPLYLLCINLAVVPVAMAGLDTGLSPARADTFVLGLPLAQGNAALALLVFLGGFAAAMSMVMVSSVTNAVMLTNHVLLPVISKVPALAGLKRRLLQCRWACVAVLVLTAYWFERAIGDSYILVNIGIIAFGAVLQFAPAVLGGIFWRSGTRSGALAGLSGGFLLWMHTMLLPALSKGGHVWSGPVSEGLFGLSFLRSESLFGMTALDPVAHSVFWTLLFNTGLYVLVSLNTRQSQEEIAVLPEFTGLPGLGDRRVGPGAEDEADLSEKRALMERPLREYLPRDESRALIDECLQSQKLAGRTRISLTALAALYGEVERAFSGVVGAAAAHKALSQAGVFTAEETGALSDVYGGMLARLRISPDEMARRIDYHIEREHLLTRHAAELKETLRLRDQEIVERKRVEDALRLAEENYRGIFMSAPEGIFQTTLKGRILSANPAMARILGYESPQELMELVGSLGDQVYAFPLARERVLRTLEDKGVLDGMELAMRKKDGSLIWCSIIARATRDETGRVVRIDGLLSDVTEKKRALEELRESEARIRALFDATSDSVILMDPEGVVLAINAHGARRRGLMPEDMIGRYIYDHLPPNAAEIRRLQVREALRTKSPRTFEEDRQGFFYSITIYPILDEGGNVRQLASFSRDITAQRESEATILRMNESLEERVRERTRQLEAANAELTSALEQLTRAHKQLVESEKMASLGGLVAGVAHEINTPVGVGVTAASHLEARTQGLLAEYRSGGLKRASLEEYLGVCDESTRMILSNLRRAAELIRSFKQVAVDRSTEERRSFKLRAYLDEVLLSLRPHLKKTEHEVVLICDPELTLDSYPGALSQVVTNLVMNSLVHAFEPGVAGRITITALEKGRYVLLIYADDGAGIAPEHLDKIFEPFYTTRRGKGGTGLGLHILYNLVTQKLGGEVRCESQPGRGATFTLTLPQGGPDPT</sequence>
<accession>A0A239CPF9</accession>
<feature type="transmembrane region" description="Helical" evidence="9">
    <location>
        <begin position="376"/>
        <end position="394"/>
    </location>
</feature>
<dbReference type="InterPro" id="IPR036890">
    <property type="entry name" value="HATPase_C_sf"/>
</dbReference>
<evidence type="ECO:0000259" key="11">
    <source>
        <dbReference type="PROSITE" id="PS50112"/>
    </source>
</evidence>
<dbReference type="AlphaFoldDB" id="A0A239CPF9"/>
<evidence type="ECO:0000313" key="13">
    <source>
        <dbReference type="EMBL" id="SNS21752.1"/>
    </source>
</evidence>
<comment type="subcellular location">
    <subcellularLocation>
        <location evidence="2">Membrane</location>
        <topology evidence="2">Multi-pass membrane protein</topology>
    </subcellularLocation>
</comment>
<feature type="domain" description="Histidine kinase" evidence="10">
    <location>
        <begin position="992"/>
        <end position="1223"/>
    </location>
</feature>
<dbReference type="GO" id="GO:0004673">
    <property type="term" value="F:protein histidine kinase activity"/>
    <property type="evidence" value="ECO:0007669"/>
    <property type="project" value="UniProtKB-EC"/>
</dbReference>
<dbReference type="PROSITE" id="PS50112">
    <property type="entry name" value="PAS"/>
    <property type="match status" value="2"/>
</dbReference>
<keyword evidence="14" id="KW-1185">Reference proteome</keyword>
<feature type="transmembrane region" description="Helical" evidence="9">
    <location>
        <begin position="325"/>
        <end position="355"/>
    </location>
</feature>
<dbReference type="CDD" id="cd00130">
    <property type="entry name" value="PAS"/>
    <property type="match status" value="2"/>
</dbReference>
<dbReference type="PROSITE" id="PS50109">
    <property type="entry name" value="HIS_KIN"/>
    <property type="match status" value="1"/>
</dbReference>
<feature type="domain" description="PAC" evidence="12">
    <location>
        <begin position="767"/>
        <end position="819"/>
    </location>
</feature>
<evidence type="ECO:0000256" key="4">
    <source>
        <dbReference type="ARBA" id="ARBA00012438"/>
    </source>
</evidence>
<feature type="transmembrane region" description="Helical" evidence="9">
    <location>
        <begin position="281"/>
        <end position="302"/>
    </location>
</feature>
<dbReference type="SMART" id="SM00086">
    <property type="entry name" value="PAC"/>
    <property type="match status" value="2"/>
</dbReference>
<feature type="transmembrane region" description="Helical" evidence="9">
    <location>
        <begin position="6"/>
        <end position="25"/>
    </location>
</feature>
<dbReference type="InterPro" id="IPR000014">
    <property type="entry name" value="PAS"/>
</dbReference>
<evidence type="ECO:0000256" key="7">
    <source>
        <dbReference type="ARBA" id="ARBA00023136"/>
    </source>
</evidence>
<dbReference type="PRINTS" id="PR00344">
    <property type="entry name" value="BCTRLSENSOR"/>
</dbReference>
<feature type="domain" description="PAS" evidence="11">
    <location>
        <begin position="692"/>
        <end position="733"/>
    </location>
</feature>
<dbReference type="GO" id="GO:0022857">
    <property type="term" value="F:transmembrane transporter activity"/>
    <property type="evidence" value="ECO:0007669"/>
    <property type="project" value="InterPro"/>
</dbReference>
<dbReference type="PANTHER" id="PTHR43065:SF42">
    <property type="entry name" value="TWO-COMPONENT SENSOR PPRA"/>
    <property type="match status" value="1"/>
</dbReference>
<dbReference type="InterPro" id="IPR013656">
    <property type="entry name" value="PAS_4"/>
</dbReference>
<dbReference type="InterPro" id="IPR000700">
    <property type="entry name" value="PAS-assoc_C"/>
</dbReference>
<feature type="domain" description="PAC" evidence="12">
    <location>
        <begin position="888"/>
        <end position="940"/>
    </location>
</feature>
<dbReference type="InterPro" id="IPR004358">
    <property type="entry name" value="Sig_transdc_His_kin-like_C"/>
</dbReference>
<dbReference type="Pfam" id="PF13426">
    <property type="entry name" value="PAS_9"/>
    <property type="match status" value="1"/>
</dbReference>
<evidence type="ECO:0000256" key="1">
    <source>
        <dbReference type="ARBA" id="ARBA00000085"/>
    </source>
</evidence>
<name>A0A239CPF9_9BACT</name>
<dbReference type="InterPro" id="IPR001610">
    <property type="entry name" value="PAC"/>
</dbReference>
<dbReference type="InterPro" id="IPR038377">
    <property type="entry name" value="Na/Glc_symporter_sf"/>
</dbReference>
<dbReference type="InterPro" id="IPR003594">
    <property type="entry name" value="HATPase_dom"/>
</dbReference>
<feature type="coiled-coil region" evidence="8">
    <location>
        <begin position="942"/>
        <end position="980"/>
    </location>
</feature>
<dbReference type="SMART" id="SM00387">
    <property type="entry name" value="HATPase_c"/>
    <property type="match status" value="1"/>
</dbReference>
<keyword evidence="8" id="KW-0175">Coiled coil</keyword>
<feature type="transmembrane region" description="Helical" evidence="9">
    <location>
        <begin position="194"/>
        <end position="213"/>
    </location>
</feature>